<feature type="region of interest" description="Disordered" evidence="1">
    <location>
        <begin position="156"/>
        <end position="180"/>
    </location>
</feature>
<reference evidence="2 3" key="2">
    <citation type="submission" date="2019-01" db="EMBL/GenBank/DDBJ databases">
        <title>The decoding of complex shrimp genome reveals the adaptation for benthos swimmer, frequently molting mechanism and breeding impact on genome.</title>
        <authorList>
            <person name="Sun Y."/>
            <person name="Gao Y."/>
            <person name="Yu Y."/>
        </authorList>
    </citation>
    <scope>NUCLEOTIDE SEQUENCE [LARGE SCALE GENOMIC DNA]</scope>
    <source>
        <tissue evidence="2">Muscle</tissue>
    </source>
</reference>
<protein>
    <submittedName>
        <fullName evidence="2">Uncharacterized protein</fullName>
    </submittedName>
</protein>
<sequence>MRPAGYGRAASRSRVLEGCPLGGLGSTLLRGDGRICLRFHAFQRRETLTKELSTEHRSTGTLRVRTEGGFERNCNARLAERAAATQLCEESGGSAAALEPLPPSGIGGVTSALPPPPSPWRAPRQHHTVARDSAPAHDVSLPRRFLGRVALASLPRARAPPRASSGRPRLPSRGRETAIRSPDGAALGLTTCRVKIQQDYALAKRETRKKGEVERTVQTQESQALDVWSRPASCWRSKKSPLPERCLTASEIAVLITGCSRHLARPRAGVRFRVPATRPARRGLTFCHKGPVRFAARLQVNFAPGNHFSIRAVNWASFRVPGGICPSRLLLISLAPQTFKSRRRKRTEARVQLDSPSSWSGRESRPSSPALSPGPKGGV</sequence>
<evidence type="ECO:0000313" key="3">
    <source>
        <dbReference type="Proteomes" id="UP000283509"/>
    </source>
</evidence>
<feature type="compositionally biased region" description="Low complexity" evidence="1">
    <location>
        <begin position="355"/>
        <end position="369"/>
    </location>
</feature>
<evidence type="ECO:0000313" key="2">
    <source>
        <dbReference type="EMBL" id="ROT73566.1"/>
    </source>
</evidence>
<feature type="region of interest" description="Disordered" evidence="1">
    <location>
        <begin position="342"/>
        <end position="379"/>
    </location>
</feature>
<organism evidence="2 3">
    <name type="scientific">Penaeus vannamei</name>
    <name type="common">Whiteleg shrimp</name>
    <name type="synonym">Litopenaeus vannamei</name>
    <dbReference type="NCBI Taxonomy" id="6689"/>
    <lineage>
        <taxon>Eukaryota</taxon>
        <taxon>Metazoa</taxon>
        <taxon>Ecdysozoa</taxon>
        <taxon>Arthropoda</taxon>
        <taxon>Crustacea</taxon>
        <taxon>Multicrustacea</taxon>
        <taxon>Malacostraca</taxon>
        <taxon>Eumalacostraca</taxon>
        <taxon>Eucarida</taxon>
        <taxon>Decapoda</taxon>
        <taxon>Dendrobranchiata</taxon>
        <taxon>Penaeoidea</taxon>
        <taxon>Penaeidae</taxon>
        <taxon>Penaeus</taxon>
    </lineage>
</organism>
<comment type="caution">
    <text evidence="2">The sequence shown here is derived from an EMBL/GenBank/DDBJ whole genome shotgun (WGS) entry which is preliminary data.</text>
</comment>
<keyword evidence="3" id="KW-1185">Reference proteome</keyword>
<name>A0A3R7SSX3_PENVA</name>
<feature type="compositionally biased region" description="Low complexity" evidence="1">
    <location>
        <begin position="156"/>
        <end position="171"/>
    </location>
</feature>
<dbReference type="Proteomes" id="UP000283509">
    <property type="component" value="Unassembled WGS sequence"/>
</dbReference>
<reference evidence="2 3" key="1">
    <citation type="submission" date="2018-04" db="EMBL/GenBank/DDBJ databases">
        <authorList>
            <person name="Zhang X."/>
            <person name="Yuan J."/>
            <person name="Li F."/>
            <person name="Xiang J."/>
        </authorList>
    </citation>
    <scope>NUCLEOTIDE SEQUENCE [LARGE SCALE GENOMIC DNA]</scope>
    <source>
        <tissue evidence="2">Muscle</tissue>
    </source>
</reference>
<dbReference type="EMBL" id="QCYY01002018">
    <property type="protein sequence ID" value="ROT73566.1"/>
    <property type="molecule type" value="Genomic_DNA"/>
</dbReference>
<evidence type="ECO:0000256" key="1">
    <source>
        <dbReference type="SAM" id="MobiDB-lite"/>
    </source>
</evidence>
<dbReference type="AlphaFoldDB" id="A0A3R7SSX3"/>
<gene>
    <name evidence="2" type="ORF">C7M84_008013</name>
</gene>
<accession>A0A3R7SSX3</accession>
<proteinExistence type="predicted"/>